<dbReference type="InterPro" id="IPR019533">
    <property type="entry name" value="Peptidase_S26"/>
</dbReference>
<dbReference type="Gene3D" id="2.10.109.10">
    <property type="entry name" value="Umud Fragment, subunit A"/>
    <property type="match status" value="1"/>
</dbReference>
<keyword evidence="6" id="KW-0472">Membrane</keyword>
<dbReference type="PANTHER" id="PTHR43390:SF1">
    <property type="entry name" value="CHLOROPLAST PROCESSING PEPTIDASE"/>
    <property type="match status" value="1"/>
</dbReference>
<accession>A0ABP4MII7</accession>
<keyword evidence="5 6" id="KW-0378">Hydrolase</keyword>
<evidence type="ECO:0000313" key="9">
    <source>
        <dbReference type="EMBL" id="GAA1545175.1"/>
    </source>
</evidence>
<dbReference type="EC" id="3.4.21.89" evidence="4 6"/>
<keyword evidence="10" id="KW-1185">Reference proteome</keyword>
<feature type="compositionally biased region" description="Basic and acidic residues" evidence="7">
    <location>
        <begin position="85"/>
        <end position="155"/>
    </location>
</feature>
<evidence type="ECO:0000256" key="1">
    <source>
        <dbReference type="ARBA" id="ARBA00000677"/>
    </source>
</evidence>
<dbReference type="InterPro" id="IPR000223">
    <property type="entry name" value="Pept_S26A_signal_pept_1"/>
</dbReference>
<feature type="compositionally biased region" description="Basic and acidic residues" evidence="7">
    <location>
        <begin position="1"/>
        <end position="33"/>
    </location>
</feature>
<dbReference type="InterPro" id="IPR019758">
    <property type="entry name" value="Pept_S26A_signal_pept_1_CS"/>
</dbReference>
<comment type="subcellular location">
    <subcellularLocation>
        <location evidence="2">Cell membrane</location>
        <topology evidence="2">Single-pass type II membrane protein</topology>
    </subcellularLocation>
    <subcellularLocation>
        <location evidence="6">Membrane</location>
        <topology evidence="6">Single-pass type II membrane protein</topology>
    </subcellularLocation>
</comment>
<evidence type="ECO:0000256" key="7">
    <source>
        <dbReference type="SAM" id="MobiDB-lite"/>
    </source>
</evidence>
<reference evidence="10" key="1">
    <citation type="journal article" date="2019" name="Int. J. Syst. Evol. Microbiol.">
        <title>The Global Catalogue of Microorganisms (GCM) 10K type strain sequencing project: providing services to taxonomists for standard genome sequencing and annotation.</title>
        <authorList>
            <consortium name="The Broad Institute Genomics Platform"/>
            <consortium name="The Broad Institute Genome Sequencing Center for Infectious Disease"/>
            <person name="Wu L."/>
            <person name="Ma J."/>
        </authorList>
    </citation>
    <scope>NUCLEOTIDE SEQUENCE [LARGE SCALE GENOMIC DNA]</scope>
    <source>
        <strain evidence="10">JCM 15933</strain>
    </source>
</reference>
<sequence>MASDYGRDGYDDRGDDIHPRRRPLDQEGGERGRPGFGGNTYPEHDYWGQTQAGQSQQAFDAWGRHRGGDPDRDDQRGGDWNRPARSWDDDPHGDRGRDSGRGRWDRDEPPVVRDRAFEDRGYADQGYGDRGRDGGGYDDRGYDQRGRDDRGHDAQGYDTRGYNRRGYDDRGYDDRGYDDRDGYDDRRSGEQGSYRGRGASAGRRGAYDDDSSAASWSSKVRKKRKNMPLWQELPLLLIVAFCLAVLIRTFLVQAFFIPSGSMENTLLVGDRVLVNKVLYDVREPQRGEVVVFEGPANWAPENQVDKDAGFFAELGRTVGDLVGFSQPGEKDFIKRVIGLPGDTVSCCDVQGRVFVNGYPLDESAYVYEDSPLDATPNPKQCTARRFGPIKVEPGQMFVMGDHRGVSQDSRCQGQVPIDNVIGRAFVILWPSGRWAWLPVPDTFKNVPKSASASVGPRVTRTPDLPLVPDMVLAPLAVTLTVSTRSARQERLRRRQW</sequence>
<comment type="catalytic activity">
    <reaction evidence="1 6">
        <text>Cleavage of hydrophobic, N-terminal signal or leader sequences from secreted and periplasmic proteins.</text>
        <dbReference type="EC" id="3.4.21.89"/>
    </reaction>
</comment>
<feature type="compositionally biased region" description="Polar residues" evidence="7">
    <location>
        <begin position="48"/>
        <end position="58"/>
    </location>
</feature>
<dbReference type="EMBL" id="BAAAQD010000018">
    <property type="protein sequence ID" value="GAA1545175.1"/>
    <property type="molecule type" value="Genomic_DNA"/>
</dbReference>
<feature type="domain" description="Peptidase S26" evidence="8">
    <location>
        <begin position="232"/>
        <end position="429"/>
    </location>
</feature>
<keyword evidence="6" id="KW-0812">Transmembrane</keyword>
<dbReference type="PRINTS" id="PR00727">
    <property type="entry name" value="LEADERPTASE"/>
</dbReference>
<organism evidence="9 10">
    <name type="scientific">Dactylosporangium maewongense</name>
    <dbReference type="NCBI Taxonomy" id="634393"/>
    <lineage>
        <taxon>Bacteria</taxon>
        <taxon>Bacillati</taxon>
        <taxon>Actinomycetota</taxon>
        <taxon>Actinomycetes</taxon>
        <taxon>Micromonosporales</taxon>
        <taxon>Micromonosporaceae</taxon>
        <taxon>Dactylosporangium</taxon>
    </lineage>
</organism>
<dbReference type="SUPFAM" id="SSF51306">
    <property type="entry name" value="LexA/Signal peptidase"/>
    <property type="match status" value="1"/>
</dbReference>
<dbReference type="InterPro" id="IPR036286">
    <property type="entry name" value="LexA/Signal_pep-like_sf"/>
</dbReference>
<proteinExistence type="inferred from homology"/>
<evidence type="ECO:0000256" key="4">
    <source>
        <dbReference type="ARBA" id="ARBA00013208"/>
    </source>
</evidence>
<dbReference type="PANTHER" id="PTHR43390">
    <property type="entry name" value="SIGNAL PEPTIDASE I"/>
    <property type="match status" value="1"/>
</dbReference>
<protein>
    <recommendedName>
        <fullName evidence="4 6">Signal peptidase I</fullName>
        <ecNumber evidence="4 6">3.4.21.89</ecNumber>
    </recommendedName>
</protein>
<name>A0ABP4MII7_9ACTN</name>
<feature type="transmembrane region" description="Helical" evidence="6">
    <location>
        <begin position="233"/>
        <end position="256"/>
    </location>
</feature>
<evidence type="ECO:0000256" key="2">
    <source>
        <dbReference type="ARBA" id="ARBA00004401"/>
    </source>
</evidence>
<evidence type="ECO:0000256" key="3">
    <source>
        <dbReference type="ARBA" id="ARBA00009370"/>
    </source>
</evidence>
<dbReference type="Pfam" id="PF10502">
    <property type="entry name" value="Peptidase_S26"/>
    <property type="match status" value="1"/>
</dbReference>
<evidence type="ECO:0000313" key="10">
    <source>
        <dbReference type="Proteomes" id="UP001501470"/>
    </source>
</evidence>
<feature type="region of interest" description="Disordered" evidence="7">
    <location>
        <begin position="1"/>
        <end position="218"/>
    </location>
</feature>
<feature type="compositionally biased region" description="Basic and acidic residues" evidence="7">
    <location>
        <begin position="165"/>
        <end position="189"/>
    </location>
</feature>
<gene>
    <name evidence="9" type="ORF">GCM10009827_076480</name>
</gene>
<keyword evidence="6" id="KW-0645">Protease</keyword>
<comment type="similarity">
    <text evidence="3 6">Belongs to the peptidase S26 family.</text>
</comment>
<evidence type="ECO:0000256" key="6">
    <source>
        <dbReference type="RuleBase" id="RU362042"/>
    </source>
</evidence>
<keyword evidence="6" id="KW-1133">Transmembrane helix</keyword>
<feature type="compositionally biased region" description="Low complexity" evidence="7">
    <location>
        <begin position="192"/>
        <end position="204"/>
    </location>
</feature>
<evidence type="ECO:0000256" key="5">
    <source>
        <dbReference type="ARBA" id="ARBA00022801"/>
    </source>
</evidence>
<dbReference type="Proteomes" id="UP001501470">
    <property type="component" value="Unassembled WGS sequence"/>
</dbReference>
<dbReference type="NCBIfam" id="TIGR02227">
    <property type="entry name" value="sigpep_I_bact"/>
    <property type="match status" value="1"/>
</dbReference>
<feature type="compositionally biased region" description="Basic and acidic residues" evidence="7">
    <location>
        <begin position="62"/>
        <end position="79"/>
    </location>
</feature>
<dbReference type="PROSITE" id="PS00761">
    <property type="entry name" value="SPASE_I_3"/>
    <property type="match status" value="1"/>
</dbReference>
<comment type="caution">
    <text evidence="9">The sequence shown here is derived from an EMBL/GenBank/DDBJ whole genome shotgun (WGS) entry which is preliminary data.</text>
</comment>
<dbReference type="CDD" id="cd06530">
    <property type="entry name" value="S26_SPase_I"/>
    <property type="match status" value="1"/>
</dbReference>
<evidence type="ECO:0000259" key="8">
    <source>
        <dbReference type="Pfam" id="PF10502"/>
    </source>
</evidence>